<dbReference type="InterPro" id="IPR043502">
    <property type="entry name" value="DNA/RNA_pol_sf"/>
</dbReference>
<name>A0A6L2LN15_TANCI</name>
<dbReference type="PANTHER" id="PTHR11439">
    <property type="entry name" value="GAG-POL-RELATED RETROTRANSPOSON"/>
    <property type="match status" value="1"/>
</dbReference>
<sequence>MVTHSQVGTVKSTQHPYLWDVMSDEYNALIKNNTWALVPRPPSVNIVRSMWLFRHKYHANGTLSRYKARMVANGSSQQLSIDYDETFSLVVKPATIQTPPSVVDYRFPTYVCHLQRSLYGLKHAPRAWFQRFAGYATMVVFSHNNIVLTASSTSLLQRIISSLHREFEMTDLVQICSRVTSKGSLAGGLQYLTFTRPDLSYVMQQKHTLSHSSVEAEYRGISNVVAETAWLHNLLLKLQTPLQTITLVYCDIVSAIYLFDNPVQHQRTKHSEIDIHFV</sequence>
<accession>A0A6L2LN15</accession>
<evidence type="ECO:0000313" key="2">
    <source>
        <dbReference type="EMBL" id="GEU63191.1"/>
    </source>
</evidence>
<dbReference type="EMBL" id="BKCJ010004805">
    <property type="protein sequence ID" value="GEU63191.1"/>
    <property type="molecule type" value="Genomic_DNA"/>
</dbReference>
<dbReference type="PANTHER" id="PTHR11439:SF524">
    <property type="entry name" value="RNA-DIRECTED DNA POLYMERASE, PROTEIN KINASE RLK-PELLE-DLSV FAMILY"/>
    <property type="match status" value="1"/>
</dbReference>
<protein>
    <submittedName>
        <fullName evidence="2">Ribonuclease H-like domain-containing protein</fullName>
    </submittedName>
</protein>
<organism evidence="2">
    <name type="scientific">Tanacetum cinerariifolium</name>
    <name type="common">Dalmatian daisy</name>
    <name type="synonym">Chrysanthemum cinerariifolium</name>
    <dbReference type="NCBI Taxonomy" id="118510"/>
    <lineage>
        <taxon>Eukaryota</taxon>
        <taxon>Viridiplantae</taxon>
        <taxon>Streptophyta</taxon>
        <taxon>Embryophyta</taxon>
        <taxon>Tracheophyta</taxon>
        <taxon>Spermatophyta</taxon>
        <taxon>Magnoliopsida</taxon>
        <taxon>eudicotyledons</taxon>
        <taxon>Gunneridae</taxon>
        <taxon>Pentapetalae</taxon>
        <taxon>asterids</taxon>
        <taxon>campanulids</taxon>
        <taxon>Asterales</taxon>
        <taxon>Asteraceae</taxon>
        <taxon>Asteroideae</taxon>
        <taxon>Anthemideae</taxon>
        <taxon>Anthemidinae</taxon>
        <taxon>Tanacetum</taxon>
    </lineage>
</organism>
<dbReference type="InterPro" id="IPR013103">
    <property type="entry name" value="RVT_2"/>
</dbReference>
<evidence type="ECO:0000259" key="1">
    <source>
        <dbReference type="Pfam" id="PF07727"/>
    </source>
</evidence>
<reference evidence="2" key="1">
    <citation type="journal article" date="2019" name="Sci. Rep.">
        <title>Draft genome of Tanacetum cinerariifolium, the natural source of mosquito coil.</title>
        <authorList>
            <person name="Yamashiro T."/>
            <person name="Shiraishi A."/>
            <person name="Satake H."/>
            <person name="Nakayama K."/>
        </authorList>
    </citation>
    <scope>NUCLEOTIDE SEQUENCE</scope>
</reference>
<feature type="domain" description="Reverse transcriptase Ty1/copia-type" evidence="1">
    <location>
        <begin position="32"/>
        <end position="95"/>
    </location>
</feature>
<proteinExistence type="predicted"/>
<gene>
    <name evidence="2" type="ORF">Tci_035169</name>
</gene>
<dbReference type="Pfam" id="PF07727">
    <property type="entry name" value="RVT_2"/>
    <property type="match status" value="1"/>
</dbReference>
<dbReference type="CDD" id="cd09272">
    <property type="entry name" value="RNase_HI_RT_Ty1"/>
    <property type="match status" value="1"/>
</dbReference>
<dbReference type="AlphaFoldDB" id="A0A6L2LN15"/>
<dbReference type="SUPFAM" id="SSF56672">
    <property type="entry name" value="DNA/RNA polymerases"/>
    <property type="match status" value="1"/>
</dbReference>
<comment type="caution">
    <text evidence="2">The sequence shown here is derived from an EMBL/GenBank/DDBJ whole genome shotgun (WGS) entry which is preliminary data.</text>
</comment>